<dbReference type="EMBL" id="UHFM01000006">
    <property type="protein sequence ID" value="SUN58391.1"/>
    <property type="molecule type" value="Genomic_DNA"/>
</dbReference>
<reference evidence="1 2" key="1">
    <citation type="submission" date="2018-06" db="EMBL/GenBank/DDBJ databases">
        <authorList>
            <consortium name="Pathogen Informatics"/>
            <person name="Doyle S."/>
        </authorList>
    </citation>
    <scope>NUCLEOTIDE SEQUENCE [LARGE SCALE GENOMIC DNA]</scope>
    <source>
        <strain evidence="1 2">NCTC13767</strain>
    </source>
</reference>
<organism evidence="1 2">
    <name type="scientific">Streptococcus gallolyticus</name>
    <dbReference type="NCBI Taxonomy" id="315405"/>
    <lineage>
        <taxon>Bacteria</taxon>
        <taxon>Bacillati</taxon>
        <taxon>Bacillota</taxon>
        <taxon>Bacilli</taxon>
        <taxon>Lactobacillales</taxon>
        <taxon>Streptococcaceae</taxon>
        <taxon>Streptococcus</taxon>
    </lineage>
</organism>
<evidence type="ECO:0000313" key="2">
    <source>
        <dbReference type="Proteomes" id="UP000254510"/>
    </source>
</evidence>
<name>A0A380JZY5_9STRE</name>
<evidence type="ECO:0000313" key="1">
    <source>
        <dbReference type="EMBL" id="SUN58391.1"/>
    </source>
</evidence>
<dbReference type="AlphaFoldDB" id="A0A380JZY5"/>
<gene>
    <name evidence="1" type="ORF">NCTC13767_00345</name>
</gene>
<accession>A0A380JZY5</accession>
<dbReference type="InterPro" id="IPR023393">
    <property type="entry name" value="START-like_dom_sf"/>
</dbReference>
<dbReference type="Gene3D" id="3.30.530.20">
    <property type="match status" value="1"/>
</dbReference>
<protein>
    <submittedName>
        <fullName evidence="1">Uncharacterized protein</fullName>
    </submittedName>
</protein>
<sequence length="87" mass="10168">MYNQDSTVLKNDTHFHFKTFGFDVEAQVEEYDLDAENGVLRLAWHGWNKAEGGEFLDVYHAWLVQKLDRNRVRILTQESQIGTPAKE</sequence>
<dbReference type="Proteomes" id="UP000254510">
    <property type="component" value="Unassembled WGS sequence"/>
</dbReference>
<proteinExistence type="predicted"/>